<organism evidence="1">
    <name type="scientific">Cyprideis torosa</name>
    <dbReference type="NCBI Taxonomy" id="163714"/>
    <lineage>
        <taxon>Eukaryota</taxon>
        <taxon>Metazoa</taxon>
        <taxon>Ecdysozoa</taxon>
        <taxon>Arthropoda</taxon>
        <taxon>Crustacea</taxon>
        <taxon>Oligostraca</taxon>
        <taxon>Ostracoda</taxon>
        <taxon>Podocopa</taxon>
        <taxon>Podocopida</taxon>
        <taxon>Cytherocopina</taxon>
        <taxon>Cytheroidea</taxon>
        <taxon>Cytherideidae</taxon>
        <taxon>Cyprideis</taxon>
    </lineage>
</organism>
<proteinExistence type="predicted"/>
<name>A0A7R8ZRU4_9CRUS</name>
<dbReference type="Pfam" id="PF08711">
    <property type="entry name" value="Med26"/>
    <property type="match status" value="1"/>
</dbReference>
<protein>
    <submittedName>
        <fullName evidence="1">Uncharacterized protein</fullName>
    </submittedName>
</protein>
<dbReference type="EMBL" id="OB667790">
    <property type="protein sequence ID" value="CAD7234117.1"/>
    <property type="molecule type" value="Genomic_DNA"/>
</dbReference>
<sequence>MLLFLLFRRMPVVISWLPNSKATFTAAVFVMDEENGVLLQTVRLLQRKLDKYSGLNDEKKVMFYLGRLRKSDMTVDILRDTGVGRTVNFVRINKSGPMAEESPTACPLFGI</sequence>
<gene>
    <name evidence="1" type="ORF">CTOB1V02_LOCUS11935</name>
</gene>
<dbReference type="OrthoDB" id="21513at2759"/>
<accession>A0A7R8ZRU4</accession>
<dbReference type="InterPro" id="IPR035441">
    <property type="entry name" value="TFIIS/LEDGF_dom_sf"/>
</dbReference>
<dbReference type="AlphaFoldDB" id="A0A7R8ZRU4"/>
<dbReference type="Gene3D" id="1.20.930.10">
    <property type="entry name" value="Conserved domain common to transcription factors TFIIS, elongin A, CRSP70"/>
    <property type="match status" value="1"/>
</dbReference>
<reference evidence="1" key="1">
    <citation type="submission" date="2020-11" db="EMBL/GenBank/DDBJ databases">
        <authorList>
            <person name="Tran Van P."/>
        </authorList>
    </citation>
    <scope>NUCLEOTIDE SEQUENCE</scope>
</reference>
<dbReference type="InterPro" id="IPR017923">
    <property type="entry name" value="TFIIS_N"/>
</dbReference>
<dbReference type="SUPFAM" id="SSF47676">
    <property type="entry name" value="Conserved domain common to transcription factors TFIIS, elongin A, CRSP70"/>
    <property type="match status" value="1"/>
</dbReference>
<evidence type="ECO:0000313" key="1">
    <source>
        <dbReference type="EMBL" id="CAD7234117.1"/>
    </source>
</evidence>